<evidence type="ECO:0000256" key="4">
    <source>
        <dbReference type="ARBA" id="ARBA00023186"/>
    </source>
</evidence>
<dbReference type="Pfam" id="PF14011">
    <property type="entry name" value="ESX-1_EspG"/>
    <property type="match status" value="1"/>
</dbReference>
<evidence type="ECO:0000256" key="1">
    <source>
        <dbReference type="ARBA" id="ARBA00004496"/>
    </source>
</evidence>
<comment type="subcellular location">
    <subcellularLocation>
        <location evidence="1">Cytoplasm</location>
    </subcellularLocation>
</comment>
<dbReference type="EMBL" id="QNRE01000003">
    <property type="protein sequence ID" value="RBO92625.1"/>
    <property type="molecule type" value="Genomic_DNA"/>
</dbReference>
<keyword evidence="4" id="KW-0143">Chaperone</keyword>
<protein>
    <submittedName>
        <fullName evidence="6">ESAT-6 protein secretion system EspG family protein</fullName>
    </submittedName>
</protein>
<comment type="caution">
    <text evidence="6">The sequence shown here is derived from an EMBL/GenBank/DDBJ whole genome shotgun (WGS) entry which is preliminary data.</text>
</comment>
<proteinExistence type="inferred from homology"/>
<feature type="region of interest" description="Disordered" evidence="5">
    <location>
        <begin position="139"/>
        <end position="165"/>
    </location>
</feature>
<dbReference type="STRING" id="1210090.GCA_001613185_06143"/>
<gene>
    <name evidence="6" type="ORF">DFR74_103269</name>
</gene>
<keyword evidence="3" id="KW-0963">Cytoplasm</keyword>
<reference evidence="6 7" key="1">
    <citation type="submission" date="2018-06" db="EMBL/GenBank/DDBJ databases">
        <title>Genomic Encyclopedia of Type Strains, Phase IV (KMG-IV): sequencing the most valuable type-strain genomes for metagenomic binning, comparative biology and taxonomic classification.</title>
        <authorList>
            <person name="Goeker M."/>
        </authorList>
    </citation>
    <scope>NUCLEOTIDE SEQUENCE [LARGE SCALE GENOMIC DNA]</scope>
    <source>
        <strain evidence="6 7">DSM 44599</strain>
    </source>
</reference>
<evidence type="ECO:0000313" key="6">
    <source>
        <dbReference type="EMBL" id="RBO92625.1"/>
    </source>
</evidence>
<dbReference type="RefSeq" id="WP_067513736.1">
    <property type="nucleotide sequence ID" value="NZ_CP107943.1"/>
</dbReference>
<organism evidence="6 7">
    <name type="scientific">Nocardia puris</name>
    <dbReference type="NCBI Taxonomy" id="208602"/>
    <lineage>
        <taxon>Bacteria</taxon>
        <taxon>Bacillati</taxon>
        <taxon>Actinomycetota</taxon>
        <taxon>Actinomycetes</taxon>
        <taxon>Mycobacteriales</taxon>
        <taxon>Nocardiaceae</taxon>
        <taxon>Nocardia</taxon>
    </lineage>
</organism>
<dbReference type="AlphaFoldDB" id="A0A366DRV3"/>
<dbReference type="Proteomes" id="UP000252586">
    <property type="component" value="Unassembled WGS sequence"/>
</dbReference>
<keyword evidence="7" id="KW-1185">Reference proteome</keyword>
<feature type="compositionally biased region" description="Basic and acidic residues" evidence="5">
    <location>
        <begin position="149"/>
        <end position="158"/>
    </location>
</feature>
<evidence type="ECO:0000256" key="3">
    <source>
        <dbReference type="ARBA" id="ARBA00022490"/>
    </source>
</evidence>
<dbReference type="InterPro" id="IPR025734">
    <property type="entry name" value="EspG"/>
</dbReference>
<evidence type="ECO:0000256" key="2">
    <source>
        <dbReference type="ARBA" id="ARBA00006411"/>
    </source>
</evidence>
<name>A0A366DRV3_9NOCA</name>
<accession>A0A366DRV3</accession>
<evidence type="ECO:0000256" key="5">
    <source>
        <dbReference type="SAM" id="MobiDB-lite"/>
    </source>
</evidence>
<comment type="similarity">
    <text evidence="2">Belongs to the EspG family.</text>
</comment>
<evidence type="ECO:0000313" key="7">
    <source>
        <dbReference type="Proteomes" id="UP000252586"/>
    </source>
</evidence>
<sequence length="255" mass="29100">MNEFQWRMDGFMFQLALEAFGRDRLPYPLRYKVEGVEAHDDYLRARVDAARRLQGIADERLYEALTVLLEPRVRVEVHGFYGPDFAQVVRIHAGLDARSATVAVQMSGPTQQYGRDVILYRCPARGAVTHIVGNLPQCGPGKHRPLSGRRSDLDRPEYGQHPTRLSPTEELNRLVRRPRSSLGEIMVYRGAAYDSRPTGDGRGFHWMDYLPADGRYLLHNHSEQDFTLAPGSAAEMERELHKLLEASFRPVARSW</sequence>